<dbReference type="GO" id="GO:0003842">
    <property type="term" value="F:L-glutamate gamma-semialdehyde dehydrogenase activity"/>
    <property type="evidence" value="ECO:0007669"/>
    <property type="project" value="UniProtKB-EC"/>
</dbReference>
<dbReference type="PANTHER" id="PTHR42862">
    <property type="entry name" value="DELTA-1-PYRROLINE-5-CARBOXYLATE DEHYDROGENASE 1, ISOFORM A-RELATED"/>
    <property type="match status" value="1"/>
</dbReference>
<dbReference type="AlphaFoldDB" id="A0A2T2WK34"/>
<evidence type="ECO:0000256" key="7">
    <source>
        <dbReference type="ARBA" id="ARBA00061617"/>
    </source>
</evidence>
<dbReference type="InterPro" id="IPR050485">
    <property type="entry name" value="Proline_metab_enzyme"/>
</dbReference>
<evidence type="ECO:0000256" key="2">
    <source>
        <dbReference type="ARBA" id="ARBA00012884"/>
    </source>
</evidence>
<dbReference type="PROSITE" id="PS00070">
    <property type="entry name" value="ALDEHYDE_DEHYDR_CYS"/>
    <property type="match status" value="1"/>
</dbReference>
<dbReference type="NCBIfam" id="TIGR01237">
    <property type="entry name" value="D1pyr5carbox2"/>
    <property type="match status" value="1"/>
</dbReference>
<dbReference type="InterPro" id="IPR005932">
    <property type="entry name" value="RocA"/>
</dbReference>
<evidence type="ECO:0000313" key="12">
    <source>
        <dbReference type="Proteomes" id="UP000241848"/>
    </source>
</evidence>
<proteinExistence type="inferred from homology"/>
<evidence type="ECO:0000259" key="10">
    <source>
        <dbReference type="Pfam" id="PF00171"/>
    </source>
</evidence>
<feature type="domain" description="Aldehyde dehydrogenase" evidence="10">
    <location>
        <begin position="53"/>
        <end position="515"/>
    </location>
</feature>
<gene>
    <name evidence="11" type="primary">pruA</name>
    <name evidence="11" type="ORF">C7B45_05960</name>
</gene>
<comment type="caution">
    <text evidence="11">The sequence shown here is derived from an EMBL/GenBank/DDBJ whole genome shotgun (WGS) entry which is preliminary data.</text>
</comment>
<sequence>MSVLPYHNEPLTDFSQESNRRLMSAGLTEVKGRLDRLYSMVIGPSKVLSEAELVSTNPGNPAQVIGRVAKANQTHIDEALRVAWQAFERWKRVPGAARARYLYKAAAIMRRRKFELAAWEILEAGKTWAEADGDVAEAIDFLEYYGRQLERLSQGVPLVPLPGEDDTAFYQPLGVGAIIPPWNFPLAILTGMTSAAIVAGNAVLLKPASATPIIAAQFVEIMEEAGLPAGVLNFVPGDGGVIGDHLVTHPLTRFISFTGSREVGLRINRLAAEHQPGQRWIKRVVAEMGGKDAIVVDETADLEAACQGIVQSAFGFQGQKCSACSRAIVVDSVYEMVLERVVELTRDLKVGSAETYEHQMGPVIDAQAFSKIASYIDWGREHARLVYGGERETNPNQNGYFIAPTVVADVEPGSKLEQEEIFGPVLAFVRAKDFTHALQIANDTEYGLTGSVYSKRRDRIEQAREEFYVGNLYINRKCTGAVVGAHPFGGFNMSGTDSKTGSPNYVLQFMQMKAVAEQYS</sequence>
<dbReference type="PROSITE" id="PS00687">
    <property type="entry name" value="ALDEHYDE_DEHYDR_GLU"/>
    <property type="match status" value="1"/>
</dbReference>
<dbReference type="InterPro" id="IPR029510">
    <property type="entry name" value="Ald_DH_CS_GLU"/>
</dbReference>
<evidence type="ECO:0000256" key="5">
    <source>
        <dbReference type="ARBA" id="ARBA00032259"/>
    </source>
</evidence>
<protein>
    <recommendedName>
        <fullName evidence="5">L-glutamate gamma-semialdehyde dehydrogenase</fullName>
        <ecNumber evidence="2">1.2.1.88</ecNumber>
    </recommendedName>
    <alternativeName>
        <fullName evidence="5">L-glutamate gamma-semialdehyde dehydrogenase</fullName>
    </alternativeName>
</protein>
<dbReference type="Gene3D" id="3.40.605.10">
    <property type="entry name" value="Aldehyde Dehydrogenase, Chain A, domain 1"/>
    <property type="match status" value="1"/>
</dbReference>
<dbReference type="Gene3D" id="3.40.309.10">
    <property type="entry name" value="Aldehyde Dehydrogenase, Chain A, domain 2"/>
    <property type="match status" value="1"/>
</dbReference>
<keyword evidence="3 9" id="KW-0560">Oxidoreductase</keyword>
<comment type="similarity">
    <text evidence="7">Belongs to the aldehyde dehydrogenase family. RocA subfamily.</text>
</comment>
<accession>A0A2T2WK34</accession>
<dbReference type="PANTHER" id="PTHR42862:SF1">
    <property type="entry name" value="DELTA-1-PYRROLINE-5-CARBOXYLATE DEHYDROGENASE 2, ISOFORM A-RELATED"/>
    <property type="match status" value="1"/>
</dbReference>
<evidence type="ECO:0000256" key="3">
    <source>
        <dbReference type="ARBA" id="ARBA00023002"/>
    </source>
</evidence>
<dbReference type="GO" id="GO:0009898">
    <property type="term" value="C:cytoplasmic side of plasma membrane"/>
    <property type="evidence" value="ECO:0007669"/>
    <property type="project" value="TreeGrafter"/>
</dbReference>
<name>A0A2T2WK34_9FIRM</name>
<dbReference type="SUPFAM" id="SSF53720">
    <property type="entry name" value="ALDH-like"/>
    <property type="match status" value="1"/>
</dbReference>
<dbReference type="InterPro" id="IPR015590">
    <property type="entry name" value="Aldehyde_DH_dom"/>
</dbReference>
<comment type="catalytic activity">
    <reaction evidence="6">
        <text>L-glutamate 5-semialdehyde + NAD(+) + H2O = L-glutamate + NADH + 2 H(+)</text>
        <dbReference type="Rhea" id="RHEA:30235"/>
        <dbReference type="ChEBI" id="CHEBI:15377"/>
        <dbReference type="ChEBI" id="CHEBI:15378"/>
        <dbReference type="ChEBI" id="CHEBI:29985"/>
        <dbReference type="ChEBI" id="CHEBI:57540"/>
        <dbReference type="ChEBI" id="CHEBI:57945"/>
        <dbReference type="ChEBI" id="CHEBI:58066"/>
        <dbReference type="EC" id="1.2.1.88"/>
    </reaction>
</comment>
<dbReference type="Pfam" id="PF00171">
    <property type="entry name" value="Aldedh"/>
    <property type="match status" value="1"/>
</dbReference>
<evidence type="ECO:0000256" key="4">
    <source>
        <dbReference type="ARBA" id="ARBA00023027"/>
    </source>
</evidence>
<evidence type="ECO:0000256" key="1">
    <source>
        <dbReference type="ARBA" id="ARBA00004786"/>
    </source>
</evidence>
<evidence type="ECO:0000256" key="8">
    <source>
        <dbReference type="PROSITE-ProRule" id="PRU10007"/>
    </source>
</evidence>
<dbReference type="GO" id="GO:0004657">
    <property type="term" value="F:proline dehydrogenase activity"/>
    <property type="evidence" value="ECO:0007669"/>
    <property type="project" value="UniProtKB-ARBA"/>
</dbReference>
<dbReference type="NCBIfam" id="NF002852">
    <property type="entry name" value="PRK03137.1"/>
    <property type="match status" value="1"/>
</dbReference>
<dbReference type="CDD" id="cd07124">
    <property type="entry name" value="ALDH_PutA-P5CDH-RocA"/>
    <property type="match status" value="1"/>
</dbReference>
<dbReference type="GO" id="GO:0010133">
    <property type="term" value="P:L-proline catabolic process to L-glutamate"/>
    <property type="evidence" value="ECO:0007669"/>
    <property type="project" value="TreeGrafter"/>
</dbReference>
<dbReference type="InterPro" id="IPR016163">
    <property type="entry name" value="Ald_DH_C"/>
</dbReference>
<organism evidence="11 12">
    <name type="scientific">Sulfobacillus acidophilus</name>
    <dbReference type="NCBI Taxonomy" id="53633"/>
    <lineage>
        <taxon>Bacteria</taxon>
        <taxon>Bacillati</taxon>
        <taxon>Bacillota</taxon>
        <taxon>Clostridia</taxon>
        <taxon>Eubacteriales</taxon>
        <taxon>Clostridiales Family XVII. Incertae Sedis</taxon>
        <taxon>Sulfobacillus</taxon>
    </lineage>
</organism>
<reference evidence="11 12" key="1">
    <citation type="journal article" date="2014" name="BMC Genomics">
        <title>Comparison of environmental and isolate Sulfobacillus genomes reveals diverse carbon, sulfur, nitrogen, and hydrogen metabolisms.</title>
        <authorList>
            <person name="Justice N.B."/>
            <person name="Norman A."/>
            <person name="Brown C.T."/>
            <person name="Singh A."/>
            <person name="Thomas B.C."/>
            <person name="Banfield J.F."/>
        </authorList>
    </citation>
    <scope>NUCLEOTIDE SEQUENCE [LARGE SCALE GENOMIC DNA]</scope>
    <source>
        <strain evidence="11">AMDSBA3</strain>
    </source>
</reference>
<dbReference type="EMBL" id="PXYV01000014">
    <property type="protein sequence ID" value="PSR22601.1"/>
    <property type="molecule type" value="Genomic_DNA"/>
</dbReference>
<feature type="active site" evidence="8">
    <location>
        <position position="287"/>
    </location>
</feature>
<keyword evidence="4" id="KW-0520">NAD</keyword>
<comment type="pathway">
    <text evidence="1">Amino-acid degradation; L-proline degradation into L-glutamate; L-glutamate from L-proline: step 2/2.</text>
</comment>
<dbReference type="FunFam" id="3.40.309.10:FF:000005">
    <property type="entry name" value="1-pyrroline-5-carboxylate dehydrogenase 1"/>
    <property type="match status" value="1"/>
</dbReference>
<evidence type="ECO:0000313" key="11">
    <source>
        <dbReference type="EMBL" id="PSR22601.1"/>
    </source>
</evidence>
<dbReference type="FunFam" id="3.40.605.10:FF:000045">
    <property type="entry name" value="1-pyrroline-5-carboxylate dehydrogenase 1"/>
    <property type="match status" value="1"/>
</dbReference>
<dbReference type="InterPro" id="IPR016161">
    <property type="entry name" value="Ald_DH/histidinol_DH"/>
</dbReference>
<evidence type="ECO:0000256" key="6">
    <source>
        <dbReference type="ARBA" id="ARBA00048142"/>
    </source>
</evidence>
<dbReference type="EC" id="1.2.1.88" evidence="2"/>
<dbReference type="InterPro" id="IPR016160">
    <property type="entry name" value="Ald_DH_CS_CYS"/>
</dbReference>
<evidence type="ECO:0000256" key="9">
    <source>
        <dbReference type="RuleBase" id="RU003345"/>
    </source>
</evidence>
<dbReference type="InterPro" id="IPR016162">
    <property type="entry name" value="Ald_DH_N"/>
</dbReference>
<dbReference type="Proteomes" id="UP000241848">
    <property type="component" value="Unassembled WGS sequence"/>
</dbReference>